<evidence type="ECO:0000313" key="9">
    <source>
        <dbReference type="EMBL" id="KAL1872596.1"/>
    </source>
</evidence>
<dbReference type="PANTHER" id="PTHR23501">
    <property type="entry name" value="MAJOR FACILITATOR SUPERFAMILY"/>
    <property type="match status" value="1"/>
</dbReference>
<dbReference type="InterPro" id="IPR020846">
    <property type="entry name" value="MFS_dom"/>
</dbReference>
<evidence type="ECO:0000259" key="8">
    <source>
        <dbReference type="PROSITE" id="PS50850"/>
    </source>
</evidence>
<dbReference type="InterPro" id="IPR011701">
    <property type="entry name" value="MFS"/>
</dbReference>
<dbReference type="PROSITE" id="PS50850">
    <property type="entry name" value="MFS"/>
    <property type="match status" value="1"/>
</dbReference>
<feature type="transmembrane region" description="Helical" evidence="7">
    <location>
        <begin position="118"/>
        <end position="137"/>
    </location>
</feature>
<feature type="domain" description="Major facilitator superfamily (MFS) profile" evidence="8">
    <location>
        <begin position="83"/>
        <end position="518"/>
    </location>
</feature>
<evidence type="ECO:0000256" key="4">
    <source>
        <dbReference type="ARBA" id="ARBA00022989"/>
    </source>
</evidence>
<keyword evidence="10" id="KW-1185">Reference proteome</keyword>
<proteinExistence type="inferred from homology"/>
<sequence length="558" mass="60783">MAADARHSSDAVTDVEKTVQPTVDSHHDTSGDSTNFEPVVDTKADQDVEGDAPQSPEDDAAPNKLDRVPSQAHKLGKKKITLIMVALCLALFLAALDMTIISTALPTMAAHFHASQSGYSWMASSYLLANAACVPFWGKVSDIWGRKPIILVANFLFLVGSLVCALAINLPMILAGRVIQGIGGGGLIVLCNICVTDLFSVRIETPKTPLLAGLRALDWTGTLTIVGGTIMFLFGLEFGGVSRPWDSPTVICLIVFGVVVMALFIVNEWKFAKYPIMPMRLFHDKRNIILLMMSFCHAMVFISGSYYIPLYFQTVLEASPILSGVYCLPQVLMLSFFSAFTGVFIRKTGLYMPAIWFGMFFMTLGFGLFIDLKPYASWPRIIIYQLIAGMGVGPNFQAPLVALQANVRGPDMAAATATFAFIRQISTSISVVLGGVIYQNVMVDQSPKLVAALGPEKAEQIASSFSGSDKSLLETLTPSQKAVVFDAFTFSLSRAWIFYVCIAGLGCFLSIFIRRKELSKSHEITKTGLAEQERARQEMLDEKKAAKAARSGQAKEEV</sequence>
<comment type="similarity">
    <text evidence="2">Belongs to the major facilitator superfamily. TCR/Tet family.</text>
</comment>
<feature type="transmembrane region" description="Helical" evidence="7">
    <location>
        <begin position="248"/>
        <end position="267"/>
    </location>
</feature>
<feature type="transmembrane region" description="Helical" evidence="7">
    <location>
        <begin position="321"/>
        <end position="343"/>
    </location>
</feature>
<evidence type="ECO:0000256" key="1">
    <source>
        <dbReference type="ARBA" id="ARBA00004141"/>
    </source>
</evidence>
<dbReference type="InterPro" id="IPR036259">
    <property type="entry name" value="MFS_trans_sf"/>
</dbReference>
<comment type="subcellular location">
    <subcellularLocation>
        <location evidence="1">Membrane</location>
        <topology evidence="1">Multi-pass membrane protein</topology>
    </subcellularLocation>
</comment>
<feature type="region of interest" description="Disordered" evidence="6">
    <location>
        <begin position="526"/>
        <end position="558"/>
    </location>
</feature>
<feature type="transmembrane region" description="Helical" evidence="7">
    <location>
        <begin position="288"/>
        <end position="309"/>
    </location>
</feature>
<keyword evidence="4 7" id="KW-1133">Transmembrane helix</keyword>
<evidence type="ECO:0000256" key="2">
    <source>
        <dbReference type="ARBA" id="ARBA00007520"/>
    </source>
</evidence>
<gene>
    <name evidence="9" type="ORF">Plec18167_006714</name>
</gene>
<keyword evidence="5 7" id="KW-0472">Membrane</keyword>
<reference evidence="9 10" key="1">
    <citation type="journal article" date="2024" name="IMA Fungus">
        <title>IMA Genome - F19 : A genome assembly and annotation guide to empower mycologists, including annotated draft genome sequences of Ceratocystis pirilliformis, Diaporthe australafricana, Fusarium ophioides, Paecilomyces lecythidis, and Sporothrix stenoceras.</title>
        <authorList>
            <person name="Aylward J."/>
            <person name="Wilson A.M."/>
            <person name="Visagie C.M."/>
            <person name="Spraker J."/>
            <person name="Barnes I."/>
            <person name="Buitendag C."/>
            <person name="Ceriani C."/>
            <person name="Del Mar Angel L."/>
            <person name="du Plessis D."/>
            <person name="Fuchs T."/>
            <person name="Gasser K."/>
            <person name="Kramer D."/>
            <person name="Li W."/>
            <person name="Munsamy K."/>
            <person name="Piso A."/>
            <person name="Price J.L."/>
            <person name="Sonnekus B."/>
            <person name="Thomas C."/>
            <person name="van der Nest A."/>
            <person name="van Dijk A."/>
            <person name="van Heerden A."/>
            <person name="van Vuuren N."/>
            <person name="Yilmaz N."/>
            <person name="Duong T.A."/>
            <person name="van der Merwe N.A."/>
            <person name="Wingfield M.J."/>
            <person name="Wingfield B.D."/>
        </authorList>
    </citation>
    <scope>NUCLEOTIDE SEQUENCE [LARGE SCALE GENOMIC DNA]</scope>
    <source>
        <strain evidence="9 10">CMW 18167</strain>
    </source>
</reference>
<accession>A0ABR3X9G7</accession>
<protein>
    <recommendedName>
        <fullName evidence="8">Major facilitator superfamily (MFS) profile domain-containing protein</fullName>
    </recommendedName>
</protein>
<feature type="transmembrane region" description="Helical" evidence="7">
    <location>
        <begin position="80"/>
        <end position="106"/>
    </location>
</feature>
<feature type="region of interest" description="Disordered" evidence="6">
    <location>
        <begin position="1"/>
        <end position="66"/>
    </location>
</feature>
<comment type="caution">
    <text evidence="9">The sequence shown here is derived from an EMBL/GenBank/DDBJ whole genome shotgun (WGS) entry which is preliminary data.</text>
</comment>
<evidence type="ECO:0000256" key="6">
    <source>
        <dbReference type="SAM" id="MobiDB-lite"/>
    </source>
</evidence>
<feature type="transmembrane region" description="Helical" evidence="7">
    <location>
        <begin position="350"/>
        <end position="370"/>
    </location>
</feature>
<feature type="transmembrane region" description="Helical" evidence="7">
    <location>
        <begin position="382"/>
        <end position="403"/>
    </location>
</feature>
<dbReference type="Pfam" id="PF07690">
    <property type="entry name" value="MFS_1"/>
    <property type="match status" value="1"/>
</dbReference>
<feature type="compositionally biased region" description="Basic and acidic residues" evidence="6">
    <location>
        <begin position="1"/>
        <end position="17"/>
    </location>
</feature>
<evidence type="ECO:0000256" key="5">
    <source>
        <dbReference type="ARBA" id="ARBA00023136"/>
    </source>
</evidence>
<evidence type="ECO:0000256" key="3">
    <source>
        <dbReference type="ARBA" id="ARBA00022692"/>
    </source>
</evidence>
<dbReference type="PANTHER" id="PTHR23501:SF102">
    <property type="entry name" value="DRUG TRANSPORTER, PUTATIVE (AFU_ORTHOLOGUE AFUA_3G08530)-RELATED"/>
    <property type="match status" value="1"/>
</dbReference>
<feature type="transmembrane region" description="Helical" evidence="7">
    <location>
        <begin position="149"/>
        <end position="168"/>
    </location>
</feature>
<organism evidence="9 10">
    <name type="scientific">Paecilomyces lecythidis</name>
    <dbReference type="NCBI Taxonomy" id="3004212"/>
    <lineage>
        <taxon>Eukaryota</taxon>
        <taxon>Fungi</taxon>
        <taxon>Dikarya</taxon>
        <taxon>Ascomycota</taxon>
        <taxon>Pezizomycotina</taxon>
        <taxon>Eurotiomycetes</taxon>
        <taxon>Eurotiomycetidae</taxon>
        <taxon>Eurotiales</taxon>
        <taxon>Thermoascaceae</taxon>
        <taxon>Paecilomyces</taxon>
    </lineage>
</organism>
<feature type="transmembrane region" description="Helical" evidence="7">
    <location>
        <begin position="496"/>
        <end position="513"/>
    </location>
</feature>
<name>A0ABR3X9G7_9EURO</name>
<evidence type="ECO:0000313" key="10">
    <source>
        <dbReference type="Proteomes" id="UP001583193"/>
    </source>
</evidence>
<feature type="compositionally biased region" description="Basic and acidic residues" evidence="6">
    <location>
        <begin position="526"/>
        <end position="545"/>
    </location>
</feature>
<keyword evidence="3 7" id="KW-0812">Transmembrane</keyword>
<dbReference type="EMBL" id="JAVDPF010000024">
    <property type="protein sequence ID" value="KAL1872596.1"/>
    <property type="molecule type" value="Genomic_DNA"/>
</dbReference>
<dbReference type="Proteomes" id="UP001583193">
    <property type="component" value="Unassembled WGS sequence"/>
</dbReference>
<dbReference type="Gene3D" id="1.20.1250.20">
    <property type="entry name" value="MFS general substrate transporter like domains"/>
    <property type="match status" value="1"/>
</dbReference>
<feature type="transmembrane region" description="Helical" evidence="7">
    <location>
        <begin position="415"/>
        <end position="438"/>
    </location>
</feature>
<feature type="transmembrane region" description="Helical" evidence="7">
    <location>
        <begin position="216"/>
        <end position="236"/>
    </location>
</feature>
<feature type="transmembrane region" description="Helical" evidence="7">
    <location>
        <begin position="174"/>
        <end position="195"/>
    </location>
</feature>
<evidence type="ECO:0000256" key="7">
    <source>
        <dbReference type="SAM" id="Phobius"/>
    </source>
</evidence>
<dbReference type="SUPFAM" id="SSF103473">
    <property type="entry name" value="MFS general substrate transporter"/>
    <property type="match status" value="1"/>
</dbReference>